<dbReference type="OrthoDB" id="7201143at2"/>
<gene>
    <name evidence="2" type="ORF">Deia_00097</name>
</gene>
<keyword evidence="3" id="KW-1185">Reference proteome</keyword>
<dbReference type="Pfam" id="PF08511">
    <property type="entry name" value="COQ9"/>
    <property type="match status" value="1"/>
</dbReference>
<dbReference type="Proteomes" id="UP000321934">
    <property type="component" value="Chromosome"/>
</dbReference>
<evidence type="ECO:0000313" key="3">
    <source>
        <dbReference type="Proteomes" id="UP000321934"/>
    </source>
</evidence>
<evidence type="ECO:0000313" key="2">
    <source>
        <dbReference type="EMBL" id="QED22910.1"/>
    </source>
</evidence>
<protein>
    <recommendedName>
        <fullName evidence="1">COQ9 C-terminal domain-containing protein</fullName>
    </recommendedName>
</protein>
<name>A0A5B8XCB7_9RICK</name>
<feature type="domain" description="COQ9 C-terminal" evidence="1">
    <location>
        <begin position="113"/>
        <end position="146"/>
    </location>
</feature>
<accession>A0A5B8XCB7</accession>
<sequence>MHELLLIKFIDSVSNNENFSIQTLQKIAYQNNIKISMLTAIFPKDIISLIDIYCDTIFSDIDMDKIDTIQSFTNKVKILSSSVVEKMMQNEIFAKKFCMYLIKNPHYLGKISYKFADFVMKNAKDASLDFNYYTKRVILSGIFIKAFIDISKGLHCIDIVDKLELNIAKIGGISKIKQKVLGFLK</sequence>
<dbReference type="EMBL" id="CP029077">
    <property type="protein sequence ID" value="QED22910.1"/>
    <property type="molecule type" value="Genomic_DNA"/>
</dbReference>
<reference evidence="2 3" key="1">
    <citation type="journal article" date="2019" name="ISME J.">
        <title>Deianiraea, an extracellular bacterium associated with the ciliate Paramecium, suggests an alternative scenario for the evolution of Rickettsiales.</title>
        <authorList>
            <person name="Castelli M."/>
            <person name="Sabaneyeva E."/>
            <person name="Lanzoni O."/>
            <person name="Lebedeva N."/>
            <person name="Floriano A.M."/>
            <person name="Gaiarsa S."/>
            <person name="Benken K."/>
            <person name="Modeo L."/>
            <person name="Bandi C."/>
            <person name="Potekhin A."/>
            <person name="Sassera D."/>
            <person name="Petroni G."/>
        </authorList>
    </citation>
    <scope>NUCLEOTIDE SEQUENCE [LARGE SCALE GENOMIC DNA]</scope>
    <source>
        <strain evidence="2">CyL4-1</strain>
    </source>
</reference>
<dbReference type="InterPro" id="IPR013718">
    <property type="entry name" value="COQ9_C"/>
</dbReference>
<dbReference type="AlphaFoldDB" id="A0A5B8XCB7"/>
<organism evidence="2 3">
    <name type="scientific">Candidatus Deianiraea vastatrix</name>
    <dbReference type="NCBI Taxonomy" id="2163644"/>
    <lineage>
        <taxon>Bacteria</taxon>
        <taxon>Pseudomonadati</taxon>
        <taxon>Pseudomonadota</taxon>
        <taxon>Alphaproteobacteria</taxon>
        <taxon>Rickettsiales</taxon>
        <taxon>Candidatus Deianiraeaceae</taxon>
        <taxon>Candidatus Deianiraea</taxon>
    </lineage>
</organism>
<evidence type="ECO:0000259" key="1">
    <source>
        <dbReference type="Pfam" id="PF08511"/>
    </source>
</evidence>
<dbReference type="RefSeq" id="WP_146820217.1">
    <property type="nucleotide sequence ID" value="NZ_CP029077.1"/>
</dbReference>
<proteinExistence type="predicted"/>